<reference evidence="1" key="1">
    <citation type="submission" date="2021-02" db="EMBL/GenBank/DDBJ databases">
        <title>Infant gut strain persistence is associated with maternal origin, phylogeny, and functional potential including surface adhesion and iron acquisition.</title>
        <authorList>
            <person name="Lou Y.C."/>
        </authorList>
    </citation>
    <scope>NUCLEOTIDE SEQUENCE</scope>
    <source>
        <strain evidence="1">L3_101_000M1_dasL3_101_000M1_concoct_87</strain>
    </source>
</reference>
<sequence length="174" mass="20230">MTANEEKNELVVVDVPNVHIYAFTVSGWPTPRTAEEVLNAARKSNAESIQRITQILESGDYESDREYWESRLAQEKARSYAVMTYGEWLDFERKKLLAPEMVEITKQDYEDALNVLPPRNWHTRNSIEEFCSREMYSGTYTTQYAFQLVTGRYFVKMVDCADSSTWLSTILAQQ</sequence>
<evidence type="ECO:0000313" key="1">
    <source>
        <dbReference type="EMBL" id="MBS5333410.1"/>
    </source>
</evidence>
<evidence type="ECO:0000313" key="2">
    <source>
        <dbReference type="Proteomes" id="UP000759273"/>
    </source>
</evidence>
<name>A0A943HLQ1_9FIRM</name>
<gene>
    <name evidence="1" type="ORF">KHY36_12890</name>
</gene>
<protein>
    <submittedName>
        <fullName evidence="1">Uncharacterized protein</fullName>
    </submittedName>
</protein>
<dbReference type="Proteomes" id="UP000759273">
    <property type="component" value="Unassembled WGS sequence"/>
</dbReference>
<accession>A0A943HLQ1</accession>
<organism evidence="1 2">
    <name type="scientific">Subdoligranulum variabile</name>
    <dbReference type="NCBI Taxonomy" id="214851"/>
    <lineage>
        <taxon>Bacteria</taxon>
        <taxon>Bacillati</taxon>
        <taxon>Bacillota</taxon>
        <taxon>Clostridia</taxon>
        <taxon>Eubacteriales</taxon>
        <taxon>Oscillospiraceae</taxon>
        <taxon>Subdoligranulum</taxon>
    </lineage>
</organism>
<dbReference type="AlphaFoldDB" id="A0A943HLQ1"/>
<dbReference type="EMBL" id="JAGZGG010000040">
    <property type="protein sequence ID" value="MBS5333410.1"/>
    <property type="molecule type" value="Genomic_DNA"/>
</dbReference>
<comment type="caution">
    <text evidence="1">The sequence shown here is derived from an EMBL/GenBank/DDBJ whole genome shotgun (WGS) entry which is preliminary data.</text>
</comment>
<proteinExistence type="predicted"/>